<dbReference type="STRING" id="6182.A0A4Z2CN82"/>
<sequence>MTRDHYDAIKQLRNDNKVLLFKPDKGSEAVLLHKSEYIQQMQLILETTRKFKAEKSNKDKTVALKNRVTKYFGEILRRKIIDTTTYNKVKLCCSRLLSMYGRGKLHKPDKPMCWGS</sequence>
<evidence type="ECO:0000313" key="1">
    <source>
        <dbReference type="EMBL" id="TNN05733.1"/>
    </source>
</evidence>
<name>A0A4Z2CN82_SCHJA</name>
<dbReference type="EMBL" id="SKCS01000506">
    <property type="protein sequence ID" value="TNN05733.1"/>
    <property type="molecule type" value="Genomic_DNA"/>
</dbReference>
<dbReference type="AlphaFoldDB" id="A0A4Z2CN82"/>
<dbReference type="EMBL" id="SKCS01000506">
    <property type="protein sequence ID" value="TNN05729.1"/>
    <property type="molecule type" value="Genomic_DNA"/>
</dbReference>
<reference evidence="1 2" key="1">
    <citation type="submission" date="2019-03" db="EMBL/GenBank/DDBJ databases">
        <title>An improved genome assembly of the fluke Schistosoma japonicum.</title>
        <authorList>
            <person name="Hu W."/>
            <person name="Luo F."/>
            <person name="Yin M."/>
            <person name="Mo X."/>
            <person name="Sun C."/>
            <person name="Wu Q."/>
            <person name="Zhu B."/>
            <person name="Xiang M."/>
            <person name="Wang J."/>
            <person name="Wang Y."/>
            <person name="Zhang T."/>
            <person name="Xu B."/>
            <person name="Zheng H."/>
            <person name="Feng Z."/>
        </authorList>
    </citation>
    <scope>NUCLEOTIDE SEQUENCE [LARGE SCALE GENOMIC DNA]</scope>
    <source>
        <strain evidence="1">HuSjv2</strain>
        <tissue evidence="1">Worms</tissue>
    </source>
</reference>
<dbReference type="EMBL" id="SKCS01000506">
    <property type="protein sequence ID" value="TNN05730.1"/>
    <property type="molecule type" value="Genomic_DNA"/>
</dbReference>
<dbReference type="Proteomes" id="UP000311919">
    <property type="component" value="Unassembled WGS sequence"/>
</dbReference>
<dbReference type="EMBL" id="SKCS01000506">
    <property type="protein sequence ID" value="TNN05731.1"/>
    <property type="molecule type" value="Genomic_DNA"/>
</dbReference>
<organism evidence="1 2">
    <name type="scientific">Schistosoma japonicum</name>
    <name type="common">Blood fluke</name>
    <dbReference type="NCBI Taxonomy" id="6182"/>
    <lineage>
        <taxon>Eukaryota</taxon>
        <taxon>Metazoa</taxon>
        <taxon>Spiralia</taxon>
        <taxon>Lophotrochozoa</taxon>
        <taxon>Platyhelminthes</taxon>
        <taxon>Trematoda</taxon>
        <taxon>Digenea</taxon>
        <taxon>Strigeidida</taxon>
        <taxon>Schistosomatoidea</taxon>
        <taxon>Schistosomatidae</taxon>
        <taxon>Schistosoma</taxon>
    </lineage>
</organism>
<comment type="caution">
    <text evidence="1">The sequence shown here is derived from an EMBL/GenBank/DDBJ whole genome shotgun (WGS) entry which is preliminary data.</text>
</comment>
<dbReference type="OrthoDB" id="10029313at2759"/>
<protein>
    <submittedName>
        <fullName evidence="1">Cationic trypsin-3</fullName>
    </submittedName>
</protein>
<evidence type="ECO:0000313" key="2">
    <source>
        <dbReference type="Proteomes" id="UP000311919"/>
    </source>
</evidence>
<accession>A0A4Z2CN82</accession>
<proteinExistence type="predicted"/>
<keyword evidence="2" id="KW-1185">Reference proteome</keyword>
<gene>
    <name evidence="1" type="ORF">EWB00_008982</name>
</gene>
<dbReference type="EMBL" id="SKCS01000506">
    <property type="protein sequence ID" value="TNN05732.1"/>
    <property type="molecule type" value="Genomic_DNA"/>
</dbReference>